<name>A0A1N6JLP3_9BURK</name>
<protein>
    <submittedName>
        <fullName evidence="2">Fimbrial chaperone protein</fullName>
    </submittedName>
</protein>
<dbReference type="GO" id="GO:0071555">
    <property type="term" value="P:cell wall organization"/>
    <property type="evidence" value="ECO:0007669"/>
    <property type="project" value="InterPro"/>
</dbReference>
<dbReference type="InterPro" id="IPR016147">
    <property type="entry name" value="Pili_assmbl_chaperone_N"/>
</dbReference>
<organism evidence="2 3">
    <name type="scientific">Paraburkholderia phenazinium</name>
    <dbReference type="NCBI Taxonomy" id="60549"/>
    <lineage>
        <taxon>Bacteria</taxon>
        <taxon>Pseudomonadati</taxon>
        <taxon>Pseudomonadota</taxon>
        <taxon>Betaproteobacteria</taxon>
        <taxon>Burkholderiales</taxon>
        <taxon>Burkholderiaceae</taxon>
        <taxon>Paraburkholderia</taxon>
    </lineage>
</organism>
<accession>A0A1N6JLP3</accession>
<dbReference type="EMBL" id="FSRU01000001">
    <property type="protein sequence ID" value="SIO44946.1"/>
    <property type="molecule type" value="Genomic_DNA"/>
</dbReference>
<dbReference type="Gene3D" id="2.60.40.10">
    <property type="entry name" value="Immunoglobulins"/>
    <property type="match status" value="1"/>
</dbReference>
<dbReference type="Pfam" id="PF00345">
    <property type="entry name" value="PapD_N"/>
    <property type="match status" value="1"/>
</dbReference>
<evidence type="ECO:0000313" key="2">
    <source>
        <dbReference type="EMBL" id="SIO44946.1"/>
    </source>
</evidence>
<dbReference type="InterPro" id="IPR013783">
    <property type="entry name" value="Ig-like_fold"/>
</dbReference>
<dbReference type="PANTHER" id="PTHR30251">
    <property type="entry name" value="PILUS ASSEMBLY CHAPERONE"/>
    <property type="match status" value="1"/>
</dbReference>
<sequence>MTGRGAPGAQGLIAGSLLLSFAVVASASTLQISPVTVDLSPGENASGITLRNPGDTPLYGQVRVFRWDQANGDDVLTPTTDLAASPPLIQIPAHSDQLIRLVRAIPAPPSGEQSYRLLIDELPAPDEPVANGVTIRLRYSVPVFVEPAGTAGVPALSWHLMHDNGHWVLRVDNSGSRRAQIAAVQLLDGTGNPYDINKGLLGYALAGRGRQWQVTLPPDTAPSGVMKIRAQVNALPAEATLGTQ</sequence>
<dbReference type="InterPro" id="IPR008962">
    <property type="entry name" value="PapD-like_sf"/>
</dbReference>
<evidence type="ECO:0000313" key="3">
    <source>
        <dbReference type="Proteomes" id="UP000185151"/>
    </source>
</evidence>
<dbReference type="Proteomes" id="UP000185151">
    <property type="component" value="Unassembled WGS sequence"/>
</dbReference>
<reference evidence="2 3" key="1">
    <citation type="submission" date="2016-11" db="EMBL/GenBank/DDBJ databases">
        <authorList>
            <person name="Jaros S."/>
            <person name="Januszkiewicz K."/>
            <person name="Wedrychowicz H."/>
        </authorList>
    </citation>
    <scope>NUCLEOTIDE SEQUENCE [LARGE SCALE GENOMIC DNA]</scope>
    <source>
        <strain evidence="2 3">GAS95</strain>
    </source>
</reference>
<dbReference type="SUPFAM" id="SSF49354">
    <property type="entry name" value="PapD-like"/>
    <property type="match status" value="1"/>
</dbReference>
<dbReference type="InterPro" id="IPR050643">
    <property type="entry name" value="Periplasmic_pilus_chap"/>
</dbReference>
<gene>
    <name evidence="2" type="ORF">SAMN05444165_3296</name>
</gene>
<dbReference type="AlphaFoldDB" id="A0A1N6JLP3"/>
<evidence type="ECO:0000259" key="1">
    <source>
        <dbReference type="Pfam" id="PF00345"/>
    </source>
</evidence>
<dbReference type="PANTHER" id="PTHR30251:SF4">
    <property type="entry name" value="SLR1668 PROTEIN"/>
    <property type="match status" value="1"/>
</dbReference>
<proteinExistence type="predicted"/>
<dbReference type="GO" id="GO:0030288">
    <property type="term" value="C:outer membrane-bounded periplasmic space"/>
    <property type="evidence" value="ECO:0007669"/>
    <property type="project" value="InterPro"/>
</dbReference>
<keyword evidence="3" id="KW-1185">Reference proteome</keyword>
<feature type="domain" description="Pili assembly chaperone N-terminal" evidence="1">
    <location>
        <begin position="30"/>
        <end position="150"/>
    </location>
</feature>